<keyword evidence="5" id="KW-0472">Membrane</keyword>
<dbReference type="Gene3D" id="3.30.300.210">
    <property type="entry name" value="Nutrient germinant receptor protein C, domain 3"/>
    <property type="match status" value="1"/>
</dbReference>
<feature type="domain" description="Spore germination protein N-terminal" evidence="9">
    <location>
        <begin position="24"/>
        <end position="196"/>
    </location>
</feature>
<name>A0A1M6P9A1_PARC5</name>
<dbReference type="STRING" id="1121301.SAMN02745912_02067"/>
<evidence type="ECO:0000313" key="11">
    <source>
        <dbReference type="Proteomes" id="UP000184465"/>
    </source>
</evidence>
<accession>A0A1M6P9A1</accession>
<evidence type="ECO:0000256" key="2">
    <source>
        <dbReference type="ARBA" id="ARBA00007886"/>
    </source>
</evidence>
<evidence type="ECO:0000256" key="5">
    <source>
        <dbReference type="ARBA" id="ARBA00023136"/>
    </source>
</evidence>
<feature type="domain" description="Spore germination GerAC-like C-terminal" evidence="8">
    <location>
        <begin position="210"/>
        <end position="376"/>
    </location>
</feature>
<evidence type="ECO:0000256" key="1">
    <source>
        <dbReference type="ARBA" id="ARBA00004635"/>
    </source>
</evidence>
<dbReference type="PANTHER" id="PTHR35789">
    <property type="entry name" value="SPORE GERMINATION PROTEIN B3"/>
    <property type="match status" value="1"/>
</dbReference>
<dbReference type="PANTHER" id="PTHR35789:SF1">
    <property type="entry name" value="SPORE GERMINATION PROTEIN B3"/>
    <property type="match status" value="1"/>
</dbReference>
<keyword evidence="4" id="KW-0732">Signal</keyword>
<evidence type="ECO:0000256" key="4">
    <source>
        <dbReference type="ARBA" id="ARBA00022729"/>
    </source>
</evidence>
<dbReference type="InterPro" id="IPR046953">
    <property type="entry name" value="Spore_GerAC-like_C"/>
</dbReference>
<keyword evidence="3" id="KW-0309">Germination</keyword>
<evidence type="ECO:0000256" key="6">
    <source>
        <dbReference type="ARBA" id="ARBA00023139"/>
    </source>
</evidence>
<evidence type="ECO:0000256" key="7">
    <source>
        <dbReference type="ARBA" id="ARBA00023288"/>
    </source>
</evidence>
<sequence>MKKKRLLLSLCIIIALCISGCWNYSEINDRRIISGAAVDYNKEKDMIELTVELVMPISVGGKMQMKSESFSGLGDNLFNAVRNLISKTGKKIFWSHAKVLILSEDIIKEKEKFLSVIDFIKRDAETRDDMMLLVSREKTAKDILKTDVKVQEIISFHLEDMLKNQKSISKYRAVPLWKFVDELSSEGISATLPTINIAEYNKKKISQIYGTAIFKGAEKVGWLNGIETKSFLFVIDELKGGTLVTVATNLAKEPVKITFEIFKNKTKVKPIYKDGKIAMKIDIKTMVNINEIDSSLDFMNEENLKRIQRSGEDTIKKMVGNVIKKVQEEYKSDIFGFGAIISRENPKLWEGIKSNWEDIFTKLDVDVNVNLNIRGSALRSKTIKIGD</sequence>
<keyword evidence="7" id="KW-0449">Lipoprotein</keyword>
<dbReference type="Pfam" id="PF25198">
    <property type="entry name" value="Spore_GerAC_N"/>
    <property type="match status" value="1"/>
</dbReference>
<protein>
    <submittedName>
        <fullName evidence="10">Spore germination protein KC</fullName>
    </submittedName>
</protein>
<dbReference type="InterPro" id="IPR057336">
    <property type="entry name" value="GerAC_N"/>
</dbReference>
<dbReference type="Proteomes" id="UP000184465">
    <property type="component" value="Unassembled WGS sequence"/>
</dbReference>
<dbReference type="EMBL" id="FRAG01000022">
    <property type="protein sequence ID" value="SHK04535.1"/>
    <property type="molecule type" value="Genomic_DNA"/>
</dbReference>
<comment type="subcellular location">
    <subcellularLocation>
        <location evidence="1">Membrane</location>
        <topology evidence="1">Lipid-anchor</topology>
    </subcellularLocation>
</comment>
<gene>
    <name evidence="10" type="ORF">SAMN02745912_02067</name>
</gene>
<keyword evidence="11" id="KW-1185">Reference proteome</keyword>
<proteinExistence type="inferred from homology"/>
<reference evidence="10 11" key="1">
    <citation type="submission" date="2016-11" db="EMBL/GenBank/DDBJ databases">
        <authorList>
            <person name="Jaros S."/>
            <person name="Januszkiewicz K."/>
            <person name="Wedrychowicz H."/>
        </authorList>
    </citation>
    <scope>NUCLEOTIDE SEQUENCE [LARGE SCALE GENOMIC DNA]</scope>
    <source>
        <strain evidence="10 11">DSM 15212</strain>
    </source>
</reference>
<evidence type="ECO:0000259" key="8">
    <source>
        <dbReference type="Pfam" id="PF05504"/>
    </source>
</evidence>
<dbReference type="Pfam" id="PF05504">
    <property type="entry name" value="Spore_GerAC"/>
    <property type="match status" value="1"/>
</dbReference>
<dbReference type="GO" id="GO:0009847">
    <property type="term" value="P:spore germination"/>
    <property type="evidence" value="ECO:0007669"/>
    <property type="project" value="InterPro"/>
</dbReference>
<evidence type="ECO:0000259" key="9">
    <source>
        <dbReference type="Pfam" id="PF25198"/>
    </source>
</evidence>
<evidence type="ECO:0000256" key="3">
    <source>
        <dbReference type="ARBA" id="ARBA00022544"/>
    </source>
</evidence>
<dbReference type="InterPro" id="IPR038501">
    <property type="entry name" value="Spore_GerAC_C_sf"/>
</dbReference>
<dbReference type="InterPro" id="IPR008844">
    <property type="entry name" value="Spore_GerAC-like"/>
</dbReference>
<dbReference type="GO" id="GO:0016020">
    <property type="term" value="C:membrane"/>
    <property type="evidence" value="ECO:0007669"/>
    <property type="project" value="UniProtKB-SubCell"/>
</dbReference>
<evidence type="ECO:0000313" key="10">
    <source>
        <dbReference type="EMBL" id="SHK04535.1"/>
    </source>
</evidence>
<keyword evidence="6" id="KW-0564">Palmitate</keyword>
<dbReference type="NCBIfam" id="TIGR02887">
    <property type="entry name" value="spore_ger_x_C"/>
    <property type="match status" value="1"/>
</dbReference>
<dbReference type="AlphaFoldDB" id="A0A1M6P9A1"/>
<comment type="similarity">
    <text evidence="2">Belongs to the GerABKC lipoprotein family.</text>
</comment>
<organism evidence="10 11">
    <name type="scientific">Paramaledivibacter caminithermalis (strain DSM 15212 / CIP 107654 / DViRD3)</name>
    <name type="common">Clostridium caminithermale</name>
    <dbReference type="NCBI Taxonomy" id="1121301"/>
    <lineage>
        <taxon>Bacteria</taxon>
        <taxon>Bacillati</taxon>
        <taxon>Bacillota</taxon>
        <taxon>Clostridia</taxon>
        <taxon>Peptostreptococcales</taxon>
        <taxon>Caminicellaceae</taxon>
        <taxon>Paramaledivibacter</taxon>
    </lineage>
</organism>